<evidence type="ECO:0000313" key="2">
    <source>
        <dbReference type="Proteomes" id="UP000247810"/>
    </source>
</evidence>
<dbReference type="VEuPathDB" id="FungiDB:BO71DRAFT_433380"/>
<evidence type="ECO:0000313" key="1">
    <source>
        <dbReference type="EMBL" id="PYH90899.1"/>
    </source>
</evidence>
<organism evidence="1 2">
    <name type="scientific">Aspergillus ellipticus CBS 707.79</name>
    <dbReference type="NCBI Taxonomy" id="1448320"/>
    <lineage>
        <taxon>Eukaryota</taxon>
        <taxon>Fungi</taxon>
        <taxon>Dikarya</taxon>
        <taxon>Ascomycota</taxon>
        <taxon>Pezizomycotina</taxon>
        <taxon>Eurotiomycetes</taxon>
        <taxon>Eurotiomycetidae</taxon>
        <taxon>Eurotiales</taxon>
        <taxon>Aspergillaceae</taxon>
        <taxon>Aspergillus</taxon>
        <taxon>Aspergillus subgen. Circumdati</taxon>
    </lineage>
</organism>
<keyword evidence="2" id="KW-1185">Reference proteome</keyword>
<dbReference type="EMBL" id="KZ825964">
    <property type="protein sequence ID" value="PYH90899.1"/>
    <property type="molecule type" value="Genomic_DNA"/>
</dbReference>
<name>A0A319D1I2_9EURO</name>
<gene>
    <name evidence="1" type="ORF">BO71DRAFT_433380</name>
</gene>
<accession>A0A319D1I2</accession>
<sequence length="155" mass="17652">MSSSRKDRPQWIKLISHSTPCLRVKWIGFDRLGNRSRAALPINRLDFRRYIDLRGLTSDIRGKNEDSFHLNRSIDMRHQVGGTLRCQARYRCLRRRSDLEEVVMTTLSSVICLLSGISWLSARGSSGITGPQMVRSSEIFSASVLDWQANVVSTL</sequence>
<reference evidence="1 2" key="1">
    <citation type="submission" date="2018-02" db="EMBL/GenBank/DDBJ databases">
        <title>The genomes of Aspergillus section Nigri reveals drivers in fungal speciation.</title>
        <authorList>
            <consortium name="DOE Joint Genome Institute"/>
            <person name="Vesth T.C."/>
            <person name="Nybo J."/>
            <person name="Theobald S."/>
            <person name="Brandl J."/>
            <person name="Frisvad J.C."/>
            <person name="Nielsen K.F."/>
            <person name="Lyhne E.K."/>
            <person name="Kogle M.E."/>
            <person name="Kuo A."/>
            <person name="Riley R."/>
            <person name="Clum A."/>
            <person name="Nolan M."/>
            <person name="Lipzen A."/>
            <person name="Salamov A."/>
            <person name="Henrissat B."/>
            <person name="Wiebenga A."/>
            <person name="De vries R.P."/>
            <person name="Grigoriev I.V."/>
            <person name="Mortensen U.H."/>
            <person name="Andersen M.R."/>
            <person name="Baker S.E."/>
        </authorList>
    </citation>
    <scope>NUCLEOTIDE SEQUENCE [LARGE SCALE GENOMIC DNA]</scope>
    <source>
        <strain evidence="1 2">CBS 707.79</strain>
    </source>
</reference>
<proteinExistence type="predicted"/>
<dbReference type="AlphaFoldDB" id="A0A319D1I2"/>
<protein>
    <submittedName>
        <fullName evidence="1">Uncharacterized protein</fullName>
    </submittedName>
</protein>
<dbReference type="Proteomes" id="UP000247810">
    <property type="component" value="Unassembled WGS sequence"/>
</dbReference>